<name>A0A8J7GBQ4_9BACL</name>
<protein>
    <submittedName>
        <fullName evidence="1">Uncharacterized protein</fullName>
    </submittedName>
</protein>
<comment type="caution">
    <text evidence="1">The sequence shown here is derived from an EMBL/GenBank/DDBJ whole genome shotgun (WGS) entry which is preliminary data.</text>
</comment>
<sequence length="149" mass="17894">MLQHIQMVNLVFENCEVIQVQQNQIRDLRLSGLSQRLVGSLETGFHRYLEVEEFELILKSSLRHDVSSRLLYFEVDGMDNFERIQKYHNLVYVMITDKKGVEERIDLPWDDEENRWFYNTFETHIYDEAKDELTIRVSPHVEKTKEKDA</sequence>
<accession>A0A8J7GBQ4</accession>
<gene>
    <name evidence="1" type="ORF">IRY55_04645</name>
</gene>
<proteinExistence type="predicted"/>
<dbReference type="RefSeq" id="WP_194562075.1">
    <property type="nucleotide sequence ID" value="NZ_JADKPV010000001.1"/>
</dbReference>
<keyword evidence="2" id="KW-1185">Reference proteome</keyword>
<dbReference type="EMBL" id="JADKPV010000001">
    <property type="protein sequence ID" value="MBF4500646.1"/>
    <property type="molecule type" value="Genomic_DNA"/>
</dbReference>
<evidence type="ECO:0000313" key="1">
    <source>
        <dbReference type="EMBL" id="MBF4500646.1"/>
    </source>
</evidence>
<organism evidence="1 2">
    <name type="scientific">Savagea serpentis</name>
    <dbReference type="NCBI Taxonomy" id="2785297"/>
    <lineage>
        <taxon>Bacteria</taxon>
        <taxon>Bacillati</taxon>
        <taxon>Bacillota</taxon>
        <taxon>Bacilli</taxon>
        <taxon>Bacillales</taxon>
        <taxon>Caryophanaceae</taxon>
        <taxon>Savagea</taxon>
    </lineage>
</organism>
<dbReference type="Proteomes" id="UP000622653">
    <property type="component" value="Unassembled WGS sequence"/>
</dbReference>
<reference evidence="1" key="1">
    <citation type="submission" date="2020-11" db="EMBL/GenBank/DDBJ databases">
        <title>Multidrug resistant novel bacterium Savagea serpentis sp. nov., isolated from the scats of a vine snake (Ahaetulla nasuta).</title>
        <authorList>
            <person name="Venkata Ramana V."/>
            <person name="Vikas Patil S."/>
            <person name="Yogita Lugani V."/>
        </authorList>
    </citation>
    <scope>NUCLEOTIDE SEQUENCE</scope>
    <source>
        <strain evidence="1">SN6</strain>
    </source>
</reference>
<evidence type="ECO:0000313" key="2">
    <source>
        <dbReference type="Proteomes" id="UP000622653"/>
    </source>
</evidence>
<dbReference type="AlphaFoldDB" id="A0A8J7GBQ4"/>